<evidence type="ECO:0000313" key="2">
    <source>
        <dbReference type="EMBL" id="MBR7825827.1"/>
    </source>
</evidence>
<keyword evidence="3" id="KW-1185">Reference proteome</keyword>
<dbReference type="GO" id="GO:0003677">
    <property type="term" value="F:DNA binding"/>
    <property type="evidence" value="ECO:0007669"/>
    <property type="project" value="InterPro"/>
</dbReference>
<dbReference type="AlphaFoldDB" id="A0A941E7D5"/>
<dbReference type="Gene3D" id="1.10.260.40">
    <property type="entry name" value="lambda repressor-like DNA-binding domains"/>
    <property type="match status" value="1"/>
</dbReference>
<protein>
    <submittedName>
        <fullName evidence="2">Helix-turn-helix transcriptional regulator</fullName>
    </submittedName>
</protein>
<dbReference type="SUPFAM" id="SSF48452">
    <property type="entry name" value="TPR-like"/>
    <property type="match status" value="1"/>
</dbReference>
<dbReference type="Gene3D" id="1.25.40.10">
    <property type="entry name" value="Tetratricopeptide repeat domain"/>
    <property type="match status" value="1"/>
</dbReference>
<dbReference type="SMART" id="SM00530">
    <property type="entry name" value="HTH_XRE"/>
    <property type="match status" value="1"/>
</dbReference>
<gene>
    <name evidence="2" type="ORF">KDK95_05865</name>
</gene>
<dbReference type="SUPFAM" id="SSF47413">
    <property type="entry name" value="lambda repressor-like DNA-binding domains"/>
    <property type="match status" value="1"/>
</dbReference>
<dbReference type="CDD" id="cd00093">
    <property type="entry name" value="HTH_XRE"/>
    <property type="match status" value="1"/>
</dbReference>
<dbReference type="InterPro" id="IPR011990">
    <property type="entry name" value="TPR-like_helical_dom_sf"/>
</dbReference>
<proteinExistence type="predicted"/>
<dbReference type="RefSeq" id="WP_212516982.1">
    <property type="nucleotide sequence ID" value="NZ_JAGSOH010000009.1"/>
</dbReference>
<sequence length="506" mass="54130">MASRILAEIANSSRRSSPTATSGISISLPSLGIGARGARGDEAIASGSLLGADGLPMGMRLEAQPAAGDGGRMSKGRREALAKRRRACGISQEELAALLNVDPRTVGRWEAGAAEPQPWLRPHLARILALTLEELDSILIAADEEPIAGHLVVFPADPVQGPYRFGVRPAEGVASALAVSIRQNDPSAVLADAEYVRALAERSLVSASASHEWIDQHADVFEWRKREYCRNPPLKMLALLLGECREVQEVASHHHPAAIQRRLSALTSNYATLIADALMKVGEQRHASNWYSTATAAADDTGDALLRAQARAQAAMLPYYYGRVAEALRLTREAQMIARGRTGSPVALAAAGEARALARLGNSHDAEDALRRCQEAFEHVGEPDDEVAFRFTERRLMLYLSGTLTNLGETRRASEIQHGAQMRYGADGGIDPVLIDLDQAICLVLDGAPADGCQLAQEVLSSLPEQQRTGVVLARTSDLLAVVPDGHSSNGAVTQLRETLALLPGN</sequence>
<comment type="caution">
    <text evidence="2">The sequence shown here is derived from an EMBL/GenBank/DDBJ whole genome shotgun (WGS) entry which is preliminary data.</text>
</comment>
<organism evidence="2 3">
    <name type="scientific">Actinospica acidithermotolerans</name>
    <dbReference type="NCBI Taxonomy" id="2828514"/>
    <lineage>
        <taxon>Bacteria</taxon>
        <taxon>Bacillati</taxon>
        <taxon>Actinomycetota</taxon>
        <taxon>Actinomycetes</taxon>
        <taxon>Catenulisporales</taxon>
        <taxon>Actinospicaceae</taxon>
        <taxon>Actinospica</taxon>
    </lineage>
</organism>
<evidence type="ECO:0000259" key="1">
    <source>
        <dbReference type="PROSITE" id="PS50943"/>
    </source>
</evidence>
<dbReference type="PROSITE" id="PS50943">
    <property type="entry name" value="HTH_CROC1"/>
    <property type="match status" value="1"/>
</dbReference>
<evidence type="ECO:0000313" key="3">
    <source>
        <dbReference type="Proteomes" id="UP000676325"/>
    </source>
</evidence>
<dbReference type="EMBL" id="JAGSOH010000009">
    <property type="protein sequence ID" value="MBR7825827.1"/>
    <property type="molecule type" value="Genomic_DNA"/>
</dbReference>
<accession>A0A941E7D5</accession>
<feature type="domain" description="HTH cro/C1-type" evidence="1">
    <location>
        <begin position="81"/>
        <end position="135"/>
    </location>
</feature>
<name>A0A941E7D5_9ACTN</name>
<reference evidence="2" key="1">
    <citation type="submission" date="2021-04" db="EMBL/GenBank/DDBJ databases">
        <title>Genome based classification of Actinospica acidithermotolerans sp. nov., an actinobacterium isolated from an Indonesian hot spring.</title>
        <authorList>
            <person name="Kusuma A.B."/>
            <person name="Putra K.E."/>
            <person name="Nafisah S."/>
            <person name="Loh J."/>
            <person name="Nouioui I."/>
            <person name="Goodfellow M."/>
        </authorList>
    </citation>
    <scope>NUCLEOTIDE SEQUENCE</scope>
    <source>
        <strain evidence="2">MGRD01-02</strain>
    </source>
</reference>
<dbReference type="InterPro" id="IPR001387">
    <property type="entry name" value="Cro/C1-type_HTH"/>
</dbReference>
<dbReference type="Proteomes" id="UP000676325">
    <property type="component" value="Unassembled WGS sequence"/>
</dbReference>
<dbReference type="Pfam" id="PF01381">
    <property type="entry name" value="HTH_3"/>
    <property type="match status" value="1"/>
</dbReference>
<dbReference type="InterPro" id="IPR010982">
    <property type="entry name" value="Lambda_DNA-bd_dom_sf"/>
</dbReference>